<evidence type="ECO:0000313" key="3">
    <source>
        <dbReference type="EMBL" id="ALF55222.1"/>
    </source>
</evidence>
<evidence type="ECO:0000256" key="1">
    <source>
        <dbReference type="ARBA" id="ARBA00007637"/>
    </source>
</evidence>
<dbReference type="PANTHER" id="PTHR43000">
    <property type="entry name" value="DTDP-D-GLUCOSE 4,6-DEHYDRATASE-RELATED"/>
    <property type="match status" value="1"/>
</dbReference>
<feature type="domain" description="NAD-dependent epimerase/dehydratase" evidence="2">
    <location>
        <begin position="6"/>
        <end position="241"/>
    </location>
</feature>
<reference evidence="4" key="1">
    <citation type="submission" date="2015-07" db="EMBL/GenBank/DDBJ databases">
        <title>Genome Of Nitrogen-Fixing Cyanobacterium Nostoc piscinale CENA21 From Solimoes/Amazon River Floodplain Sediments And Comparative Genomics To Uncover Biosynthetic Natural Products Potential.</title>
        <authorList>
            <person name="Leao T.F."/>
            <person name="Leao P.N."/>
            <person name="Guimaraes P.I."/>
            <person name="de Melo A.G.C."/>
            <person name="Ramos R.T.J."/>
            <person name="Silva A."/>
            <person name="Fiore M.F."/>
            <person name="Schneider M.P.C."/>
        </authorList>
    </citation>
    <scope>NUCLEOTIDE SEQUENCE [LARGE SCALE GENOMIC DNA]</scope>
    <source>
        <strain evidence="4">CENA21</strain>
    </source>
</reference>
<evidence type="ECO:0000259" key="2">
    <source>
        <dbReference type="Pfam" id="PF01370"/>
    </source>
</evidence>
<reference evidence="3 4" key="2">
    <citation type="journal article" date="2016" name="Genome Announc.">
        <title>Draft Genome Sequence of the N2-Fixing Cyanobacterium Nostoc piscinale CENA21, Isolated from the Brazilian Amazon Floodplain.</title>
        <authorList>
            <person name="Leao T."/>
            <person name="Guimaraes P.I."/>
            <person name="de Melo A.G."/>
            <person name="Ramos R.T."/>
            <person name="Leao P.N."/>
            <person name="Silva A."/>
            <person name="Fiore M.F."/>
            <person name="Schneider M.P."/>
        </authorList>
    </citation>
    <scope>NUCLEOTIDE SEQUENCE [LARGE SCALE GENOMIC DNA]</scope>
    <source>
        <strain evidence="3 4">CENA21</strain>
    </source>
</reference>
<sequence length="322" mass="35798">MNRQVVLVTGGCGFIGSHLVEELVTRGYYVRVLDNLSTGKLENLLAVSPERWEWIKGDVTNYEQVKKATQGCDYVFHQAAIANIAASFQDTVGTHQINYGGTANVLKAAHHCRVKRVIFASSAAVYGNDPTLPKRESMPTHPISPYGADKLASEQLGQIYHQQGLVEFVSLRYFNVFGLRQNSDYTGVISQFCDRIRHSLPPIIYGNGLQSRDFIHVSDLVQANLIAMKHPQAAGKILNIGCGQATSLLELIALLNQITKQNLRPIFRPGLPGDIHHSRADNTAMRYLKWSPHVDIHQGLTSLLFPPAHQPQMQDLRTKIVV</sequence>
<dbReference type="SUPFAM" id="SSF51735">
    <property type="entry name" value="NAD(P)-binding Rossmann-fold domains"/>
    <property type="match status" value="1"/>
</dbReference>
<evidence type="ECO:0000313" key="4">
    <source>
        <dbReference type="Proteomes" id="UP000062645"/>
    </source>
</evidence>
<gene>
    <name evidence="3" type="ORF">ACX27_24170</name>
</gene>
<dbReference type="Proteomes" id="UP000062645">
    <property type="component" value="Chromosome"/>
</dbReference>
<protein>
    <submittedName>
        <fullName evidence="3">NAD-dependent dehydratase</fullName>
    </submittedName>
</protein>
<name>A0A0M4SPB1_9NOSO</name>
<organism evidence="3 4">
    <name type="scientific">Nostoc piscinale CENA21</name>
    <dbReference type="NCBI Taxonomy" id="224013"/>
    <lineage>
        <taxon>Bacteria</taxon>
        <taxon>Bacillati</taxon>
        <taxon>Cyanobacteriota</taxon>
        <taxon>Cyanophyceae</taxon>
        <taxon>Nostocales</taxon>
        <taxon>Nostocaceae</taxon>
        <taxon>Nostoc</taxon>
    </lineage>
</organism>
<dbReference type="KEGG" id="npz:ACX27_24170"/>
<dbReference type="AlphaFoldDB" id="A0A0M4SPB1"/>
<dbReference type="EMBL" id="CP012036">
    <property type="protein sequence ID" value="ALF55222.1"/>
    <property type="molecule type" value="Genomic_DNA"/>
</dbReference>
<dbReference type="InterPro" id="IPR001509">
    <property type="entry name" value="Epimerase_deHydtase"/>
</dbReference>
<comment type="similarity">
    <text evidence="1">Belongs to the NAD(P)-dependent epimerase/dehydratase family.</text>
</comment>
<dbReference type="InterPro" id="IPR036291">
    <property type="entry name" value="NAD(P)-bd_dom_sf"/>
</dbReference>
<proteinExistence type="inferred from homology"/>
<keyword evidence="4" id="KW-1185">Reference proteome</keyword>
<dbReference type="OrthoDB" id="9811743at2"/>
<dbReference type="STRING" id="224013.ACX27_24170"/>
<dbReference type="Gene3D" id="3.40.50.720">
    <property type="entry name" value="NAD(P)-binding Rossmann-like Domain"/>
    <property type="match status" value="1"/>
</dbReference>
<dbReference type="Gene3D" id="3.90.25.10">
    <property type="entry name" value="UDP-galactose 4-epimerase, domain 1"/>
    <property type="match status" value="1"/>
</dbReference>
<dbReference type="Pfam" id="PF01370">
    <property type="entry name" value="Epimerase"/>
    <property type="match status" value="1"/>
</dbReference>
<dbReference type="RefSeq" id="WP_062296194.1">
    <property type="nucleotide sequence ID" value="NZ_CP012036.1"/>
</dbReference>
<dbReference type="PATRIC" id="fig|224013.5.peg.5797"/>
<accession>A0A0M4SPB1</accession>